<dbReference type="EMBL" id="JABFAB010000001">
    <property type="protein sequence ID" value="MBA0639717.1"/>
    <property type="molecule type" value="Genomic_DNA"/>
</dbReference>
<dbReference type="SUPFAM" id="SSF50891">
    <property type="entry name" value="Cyclophilin-like"/>
    <property type="match status" value="1"/>
</dbReference>
<dbReference type="PANTHER" id="PTHR11071:SF561">
    <property type="entry name" value="PEPTIDYL-PROLYL CIS-TRANS ISOMERASE D-RELATED"/>
    <property type="match status" value="1"/>
</dbReference>
<keyword evidence="3" id="KW-0697">Rotamase</keyword>
<reference evidence="7 8" key="1">
    <citation type="journal article" date="2019" name="Genome Biol. Evol.">
        <title>Insights into the evolution of the New World diploid cottons (Gossypium, subgenus Houzingenia) based on genome sequencing.</title>
        <authorList>
            <person name="Grover C.E."/>
            <person name="Arick M.A. 2nd"/>
            <person name="Thrash A."/>
            <person name="Conover J.L."/>
            <person name="Sanders W.S."/>
            <person name="Peterson D.G."/>
            <person name="Frelichowski J.E."/>
            <person name="Scheffler J.A."/>
            <person name="Scheffler B.E."/>
            <person name="Wendel J.F."/>
        </authorList>
    </citation>
    <scope>NUCLEOTIDE SEQUENCE [LARGE SCALE GENOMIC DNA]</scope>
    <source>
        <strain evidence="7">57</strain>
        <tissue evidence="7">Leaf</tissue>
    </source>
</reference>
<evidence type="ECO:0000256" key="1">
    <source>
        <dbReference type="ARBA" id="ARBA00007365"/>
    </source>
</evidence>
<organism evidence="7 8">
    <name type="scientific">Gossypium klotzschianum</name>
    <dbReference type="NCBI Taxonomy" id="34286"/>
    <lineage>
        <taxon>Eukaryota</taxon>
        <taxon>Viridiplantae</taxon>
        <taxon>Streptophyta</taxon>
        <taxon>Embryophyta</taxon>
        <taxon>Tracheophyta</taxon>
        <taxon>Spermatophyta</taxon>
        <taxon>Magnoliopsida</taxon>
        <taxon>eudicotyledons</taxon>
        <taxon>Gunneridae</taxon>
        <taxon>Pentapetalae</taxon>
        <taxon>rosids</taxon>
        <taxon>malvids</taxon>
        <taxon>Malvales</taxon>
        <taxon>Malvaceae</taxon>
        <taxon>Malvoideae</taxon>
        <taxon>Gossypium</taxon>
    </lineage>
</organism>
<protein>
    <recommendedName>
        <fullName evidence="2">peptidylprolyl isomerase</fullName>
        <ecNumber evidence="2">5.2.1.8</ecNumber>
    </recommendedName>
</protein>
<keyword evidence="5" id="KW-0413">Isomerase</keyword>
<dbReference type="Pfam" id="PF00160">
    <property type="entry name" value="Pro_isomerase"/>
    <property type="match status" value="1"/>
</dbReference>
<dbReference type="InterPro" id="IPR002130">
    <property type="entry name" value="Cyclophilin-type_PPIase_dom"/>
</dbReference>
<comment type="caution">
    <text evidence="7">The sequence shown here is derived from an EMBL/GenBank/DDBJ whole genome shotgun (WGS) entry which is preliminary data.</text>
</comment>
<proteinExistence type="inferred from homology"/>
<dbReference type="GO" id="GO:0006457">
    <property type="term" value="P:protein folding"/>
    <property type="evidence" value="ECO:0007669"/>
    <property type="project" value="InterPro"/>
</dbReference>
<dbReference type="PROSITE" id="PS00170">
    <property type="entry name" value="CSA_PPIASE_1"/>
    <property type="match status" value="1"/>
</dbReference>
<dbReference type="Proteomes" id="UP000593573">
    <property type="component" value="Unassembled WGS sequence"/>
</dbReference>
<sequence length="122" mass="13449">MATNHIGEIKSVLVAEALAIRPGSPMITQNGRERIITEYDIAASLAISARNGERCFLFTLDAKQSREDLNEVTKFTLMLENLLGKSLHYKGSTFHRIIPHFMIQGGDFTLGDGGNLVTRISS</sequence>
<dbReference type="GO" id="GO:0016018">
    <property type="term" value="F:cyclosporin A binding"/>
    <property type="evidence" value="ECO:0007669"/>
    <property type="project" value="TreeGrafter"/>
</dbReference>
<name>A0A7J8TNF4_9ROSI</name>
<accession>A0A7J8TNF4</accession>
<feature type="domain" description="PPIase cyclophilin-type" evidence="6">
    <location>
        <begin position="57"/>
        <end position="122"/>
    </location>
</feature>
<dbReference type="PANTHER" id="PTHR11071">
    <property type="entry name" value="PEPTIDYL-PROLYL CIS-TRANS ISOMERASE"/>
    <property type="match status" value="1"/>
</dbReference>
<dbReference type="OrthoDB" id="1935956at2759"/>
<dbReference type="Gene3D" id="2.40.100.10">
    <property type="entry name" value="Cyclophilin-like"/>
    <property type="match status" value="1"/>
</dbReference>
<dbReference type="GO" id="GO:0005737">
    <property type="term" value="C:cytoplasm"/>
    <property type="evidence" value="ECO:0007669"/>
    <property type="project" value="TreeGrafter"/>
</dbReference>
<evidence type="ECO:0000259" key="6">
    <source>
        <dbReference type="PROSITE" id="PS50072"/>
    </source>
</evidence>
<evidence type="ECO:0000256" key="4">
    <source>
        <dbReference type="ARBA" id="ARBA00023186"/>
    </source>
</evidence>
<evidence type="ECO:0000313" key="7">
    <source>
        <dbReference type="EMBL" id="MBA0639717.1"/>
    </source>
</evidence>
<dbReference type="GO" id="GO:0003755">
    <property type="term" value="F:peptidyl-prolyl cis-trans isomerase activity"/>
    <property type="evidence" value="ECO:0007669"/>
    <property type="project" value="UniProtKB-KW"/>
</dbReference>
<evidence type="ECO:0000256" key="3">
    <source>
        <dbReference type="ARBA" id="ARBA00023110"/>
    </source>
</evidence>
<evidence type="ECO:0000256" key="2">
    <source>
        <dbReference type="ARBA" id="ARBA00013194"/>
    </source>
</evidence>
<evidence type="ECO:0000256" key="5">
    <source>
        <dbReference type="ARBA" id="ARBA00023235"/>
    </source>
</evidence>
<keyword evidence="8" id="KW-1185">Reference proteome</keyword>
<evidence type="ECO:0000313" key="8">
    <source>
        <dbReference type="Proteomes" id="UP000593573"/>
    </source>
</evidence>
<dbReference type="AlphaFoldDB" id="A0A7J8TNF4"/>
<dbReference type="InterPro" id="IPR029000">
    <property type="entry name" value="Cyclophilin-like_dom_sf"/>
</dbReference>
<dbReference type="InterPro" id="IPR020892">
    <property type="entry name" value="Cyclophilin-type_PPIase_CS"/>
</dbReference>
<comment type="similarity">
    <text evidence="1">Belongs to the cyclophilin-type PPIase family.</text>
</comment>
<dbReference type="EC" id="5.2.1.8" evidence="2"/>
<keyword evidence="4" id="KW-0143">Chaperone</keyword>
<gene>
    <name evidence="7" type="ORF">Goklo_022736</name>
</gene>
<dbReference type="PROSITE" id="PS50072">
    <property type="entry name" value="CSA_PPIASE_2"/>
    <property type="match status" value="1"/>
</dbReference>